<feature type="non-terminal residue" evidence="1">
    <location>
        <position position="1"/>
    </location>
</feature>
<protein>
    <submittedName>
        <fullName evidence="1">Uncharacterized protein</fullName>
    </submittedName>
</protein>
<gene>
    <name evidence="1" type="ORF">NQ314_006764</name>
</gene>
<evidence type="ECO:0000313" key="2">
    <source>
        <dbReference type="Proteomes" id="UP001162156"/>
    </source>
</evidence>
<dbReference type="EMBL" id="JANEYF010001830">
    <property type="protein sequence ID" value="KAJ8956204.1"/>
    <property type="molecule type" value="Genomic_DNA"/>
</dbReference>
<dbReference type="PANTHER" id="PTHR33480:SF1">
    <property type="entry name" value="TYR RECOMBINASE DOMAIN-CONTAINING PROTEIN"/>
    <property type="match status" value="1"/>
</dbReference>
<accession>A0AAV8YVV6</accession>
<name>A0AAV8YVV6_9CUCU</name>
<evidence type="ECO:0000313" key="1">
    <source>
        <dbReference type="EMBL" id="KAJ8956204.1"/>
    </source>
</evidence>
<sequence>KLFLENKDRRISRCTEGPIHNSEELANTNRHESYQKTSILSNILISSQKNNSDDHFEINTKPTDDIPLCSNASDIYEFKSDSIENDDKNDPDFKINDSQSVISSDTEIESSNNSRLETEIICELSAPLVFEKKKEKKNMHCKFCSQDIATKNFMRHVTRTHASEREVKNILQYPKNSKERRRAFGLLRNDTNFDLYLKGTVRPNRQRFKVPKEDTEYVPCAYCKGLFDRHYLKRHIKSCTVFNASEIHMKGKRKDLLSLSHTLTACVADPTNVISQLKVKEQVFDLMKGDQISFEAKKDLLIANFGNSYLKKHKRERMAYACSTRMRELSRLLISFRTIVNNENVHFKDLLHPKHFDAVISAVRNIAGYNPFTKTFNSPSLAMHLGTSLKLICDELRHLIIKESQGFKCQSAIECSLANKDLQEKRWKKPLLLPLVSDIKKFRDETLKIANNCKQLFLNNEGDQNTYKDLVQCVLALLIVFNRRRIGDVQFLKIKEYQLEKKNYATDFESVLTETEKSSTIQWGKGDVAIRYLAKKIQLDNAHAFSSNKLRKQIATVMQILNLTKGEIKQFSDFLGHTLKTHEEFYELPVDMYQTAKVSKMLLMMEKGSTPGEYKGKSLAEINFDPNFEYAEENDDDFSKLLANF</sequence>
<dbReference type="Proteomes" id="UP001162156">
    <property type="component" value="Unassembled WGS sequence"/>
</dbReference>
<comment type="caution">
    <text evidence="1">The sequence shown here is derived from an EMBL/GenBank/DDBJ whole genome shotgun (WGS) entry which is preliminary data.</text>
</comment>
<dbReference type="AlphaFoldDB" id="A0AAV8YVV6"/>
<reference evidence="1" key="1">
    <citation type="journal article" date="2023" name="Insect Mol. Biol.">
        <title>Genome sequencing provides insights into the evolution of gene families encoding plant cell wall-degrading enzymes in longhorned beetles.</title>
        <authorList>
            <person name="Shin N.R."/>
            <person name="Okamura Y."/>
            <person name="Kirsch R."/>
            <person name="Pauchet Y."/>
        </authorList>
    </citation>
    <scope>NUCLEOTIDE SEQUENCE</scope>
    <source>
        <strain evidence="1">RBIC_L_NR</strain>
    </source>
</reference>
<dbReference type="PANTHER" id="PTHR33480">
    <property type="entry name" value="SET DOMAIN-CONTAINING PROTEIN-RELATED"/>
    <property type="match status" value="1"/>
</dbReference>
<keyword evidence="2" id="KW-1185">Reference proteome</keyword>
<proteinExistence type="predicted"/>
<organism evidence="1 2">
    <name type="scientific">Rhamnusium bicolor</name>
    <dbReference type="NCBI Taxonomy" id="1586634"/>
    <lineage>
        <taxon>Eukaryota</taxon>
        <taxon>Metazoa</taxon>
        <taxon>Ecdysozoa</taxon>
        <taxon>Arthropoda</taxon>
        <taxon>Hexapoda</taxon>
        <taxon>Insecta</taxon>
        <taxon>Pterygota</taxon>
        <taxon>Neoptera</taxon>
        <taxon>Endopterygota</taxon>
        <taxon>Coleoptera</taxon>
        <taxon>Polyphaga</taxon>
        <taxon>Cucujiformia</taxon>
        <taxon>Chrysomeloidea</taxon>
        <taxon>Cerambycidae</taxon>
        <taxon>Lepturinae</taxon>
        <taxon>Rhagiini</taxon>
        <taxon>Rhamnusium</taxon>
    </lineage>
</organism>